<comment type="similarity">
    <text evidence="1">Belongs to the peptidase A1 family.</text>
</comment>
<sequence>MVRVWVTYGSLAMSGLLAVSLSPTASAEPRAMTLQLHRDLDQVKHYDTYQRRRLVSEGGFEAVPLNLGMGTHYAWVYAGTPPQRASVITDTGSSILAFPCSGCDGCGHHTDQPFTAGNSSTLTHVSCSAHTFFQCRNCHENEVCQISQSYMEGSSWQATVVEDIVYLGGKTSHSDVGMRDQYGTRFMFGCQEHETGLFITQIADGIMGLANNDKHIVAKLYDERKIPNKLFALCFAPEGGTMSIGEPDISRHKGEISYAKLTKTVTHDFYGVTLKDVKIAGASIGASSASLTSGQYIVDSGTTDSYLPRTMLQQFTQAFKAASGLDYHVSAGTCQGYTLEQIEQLPNVEIVLESEDGGNMTLTVTPDQYLLREDNGMYCSSIFLSESSGGVIGANIMMDRDVIFDQGNHRVGFVEADCNYSDKANEARSSTPETSAPPPKATLGVESSTPPVTTPPKATLGVESTPPPTTTAPPPKATLGVESSPPPTTTAPPPKATLGVESSSPPKATLGVESSTPPPRPTEPAQLSTAPPRPTEPATLTATPLGRSSTPESSSPPLSDDPSETESDAPITTSVTPSPSPTTKGASHPGKHGANTSINDESEDDPHPMVLTIVGTVLAVAFLLTVAFSVRRNKKNKKDHSWSRVNGSEEDDDDDEEELMERGKSRKSKKKKQQLRSDDVSEDDDDSKSEDDDTNLHSARGGRLADRDGGDDDSDSDDEIFDRSAHAHDEHKHDTRTLERL</sequence>
<evidence type="ECO:0000256" key="4">
    <source>
        <dbReference type="ARBA" id="ARBA00022801"/>
    </source>
</evidence>
<dbReference type="InterPro" id="IPR021109">
    <property type="entry name" value="Peptidase_aspartic_dom_sf"/>
</dbReference>
<accession>A0A8K1CLN8</accession>
<evidence type="ECO:0000313" key="11">
    <source>
        <dbReference type="EMBL" id="TMW64925.1"/>
    </source>
</evidence>
<dbReference type="Gene3D" id="2.40.70.10">
    <property type="entry name" value="Acid Proteases"/>
    <property type="match status" value="2"/>
</dbReference>
<feature type="compositionally biased region" description="Acidic residues" evidence="7">
    <location>
        <begin position="680"/>
        <end position="693"/>
    </location>
</feature>
<keyword evidence="12" id="KW-1185">Reference proteome</keyword>
<reference evidence="11" key="1">
    <citation type="submission" date="2019-03" db="EMBL/GenBank/DDBJ databases">
        <title>Long read genome sequence of the mycoparasitic Pythium oligandrum ATCC 38472 isolated from sugarbeet rhizosphere.</title>
        <authorList>
            <person name="Gaulin E."/>
        </authorList>
    </citation>
    <scope>NUCLEOTIDE SEQUENCE</scope>
    <source>
        <strain evidence="11">ATCC 38472_TT</strain>
    </source>
</reference>
<proteinExistence type="inferred from homology"/>
<evidence type="ECO:0000256" key="1">
    <source>
        <dbReference type="ARBA" id="ARBA00007447"/>
    </source>
</evidence>
<feature type="disulfide bond" evidence="6">
    <location>
        <begin position="334"/>
        <end position="379"/>
    </location>
</feature>
<feature type="compositionally biased region" description="Low complexity" evidence="7">
    <location>
        <begin position="449"/>
        <end position="459"/>
    </location>
</feature>
<feature type="region of interest" description="Disordered" evidence="7">
    <location>
        <begin position="424"/>
        <end position="607"/>
    </location>
</feature>
<comment type="caution">
    <text evidence="11">The sequence shown here is derived from an EMBL/GenBank/DDBJ whole genome shotgun (WGS) entry which is preliminary data.</text>
</comment>
<keyword evidence="2" id="KW-0645">Protease</keyword>
<dbReference type="FunFam" id="2.40.70.10:FF:000225">
    <property type="entry name" value="Predicted protein"/>
    <property type="match status" value="1"/>
</dbReference>
<protein>
    <recommendedName>
        <fullName evidence="10">Peptidase A1 domain-containing protein</fullName>
    </recommendedName>
</protein>
<keyword evidence="6" id="KW-1015">Disulfide bond</keyword>
<feature type="compositionally biased region" description="Low complexity" evidence="7">
    <location>
        <begin position="572"/>
        <end position="583"/>
    </location>
</feature>
<evidence type="ECO:0000313" key="12">
    <source>
        <dbReference type="Proteomes" id="UP000794436"/>
    </source>
</evidence>
<feature type="compositionally biased region" description="Pro residues" evidence="7">
    <location>
        <begin position="465"/>
        <end position="476"/>
    </location>
</feature>
<name>A0A8K1CLN8_PYTOL</name>
<feature type="region of interest" description="Disordered" evidence="7">
    <location>
        <begin position="633"/>
        <end position="741"/>
    </location>
</feature>
<feature type="chain" id="PRO_5035459947" description="Peptidase A1 domain-containing protein" evidence="9">
    <location>
        <begin position="28"/>
        <end position="741"/>
    </location>
</feature>
<feature type="compositionally biased region" description="Pro residues" evidence="7">
    <location>
        <begin position="484"/>
        <end position="495"/>
    </location>
</feature>
<dbReference type="SUPFAM" id="SSF50630">
    <property type="entry name" value="Acid proteases"/>
    <property type="match status" value="1"/>
</dbReference>
<dbReference type="PANTHER" id="PTHR13683">
    <property type="entry name" value="ASPARTYL PROTEASES"/>
    <property type="match status" value="1"/>
</dbReference>
<evidence type="ECO:0000256" key="2">
    <source>
        <dbReference type="ARBA" id="ARBA00022670"/>
    </source>
</evidence>
<evidence type="ECO:0000256" key="7">
    <source>
        <dbReference type="SAM" id="MobiDB-lite"/>
    </source>
</evidence>
<feature type="active site" evidence="5">
    <location>
        <position position="299"/>
    </location>
</feature>
<dbReference type="GO" id="GO:0006508">
    <property type="term" value="P:proteolysis"/>
    <property type="evidence" value="ECO:0007669"/>
    <property type="project" value="UniProtKB-KW"/>
</dbReference>
<keyword evidence="8" id="KW-0812">Transmembrane</keyword>
<dbReference type="GO" id="GO:0004190">
    <property type="term" value="F:aspartic-type endopeptidase activity"/>
    <property type="evidence" value="ECO:0007669"/>
    <property type="project" value="InterPro"/>
</dbReference>
<feature type="domain" description="Peptidase A1" evidence="10">
    <location>
        <begin position="72"/>
        <end position="414"/>
    </location>
</feature>
<evidence type="ECO:0000256" key="3">
    <source>
        <dbReference type="ARBA" id="ARBA00022729"/>
    </source>
</evidence>
<keyword evidence="8" id="KW-1133">Transmembrane helix</keyword>
<dbReference type="PROSITE" id="PS51767">
    <property type="entry name" value="PEPTIDASE_A1"/>
    <property type="match status" value="1"/>
</dbReference>
<dbReference type="Proteomes" id="UP000794436">
    <property type="component" value="Unassembled WGS sequence"/>
</dbReference>
<evidence type="ECO:0000256" key="8">
    <source>
        <dbReference type="SAM" id="Phobius"/>
    </source>
</evidence>
<feature type="compositionally biased region" description="Basic and acidic residues" evidence="7">
    <location>
        <begin position="721"/>
        <end position="741"/>
    </location>
</feature>
<evidence type="ECO:0000256" key="5">
    <source>
        <dbReference type="PIRSR" id="PIRSR601461-1"/>
    </source>
</evidence>
<dbReference type="PANTHER" id="PTHR13683:SF375">
    <property type="entry name" value="PEPTIDASE A1 DOMAIN-CONTAINING PROTEIN"/>
    <property type="match status" value="1"/>
</dbReference>
<organism evidence="11 12">
    <name type="scientific">Pythium oligandrum</name>
    <name type="common">Mycoparasitic fungus</name>
    <dbReference type="NCBI Taxonomy" id="41045"/>
    <lineage>
        <taxon>Eukaryota</taxon>
        <taxon>Sar</taxon>
        <taxon>Stramenopiles</taxon>
        <taxon>Oomycota</taxon>
        <taxon>Peronosporomycetes</taxon>
        <taxon>Pythiales</taxon>
        <taxon>Pythiaceae</taxon>
        <taxon>Pythium</taxon>
    </lineage>
</organism>
<dbReference type="EMBL" id="SPLM01000038">
    <property type="protein sequence ID" value="TMW64925.1"/>
    <property type="molecule type" value="Genomic_DNA"/>
</dbReference>
<keyword evidence="8" id="KW-0472">Membrane</keyword>
<dbReference type="InterPro" id="IPR001461">
    <property type="entry name" value="Aspartic_peptidase_A1"/>
</dbReference>
<evidence type="ECO:0000256" key="9">
    <source>
        <dbReference type="SAM" id="SignalP"/>
    </source>
</evidence>
<evidence type="ECO:0000256" key="6">
    <source>
        <dbReference type="PIRSR" id="PIRSR601461-2"/>
    </source>
</evidence>
<feature type="compositionally biased region" description="Acidic residues" evidence="7">
    <location>
        <begin position="709"/>
        <end position="720"/>
    </location>
</feature>
<gene>
    <name evidence="11" type="ORF">Poli38472_009092</name>
</gene>
<keyword evidence="4" id="KW-0378">Hydrolase</keyword>
<feature type="active site" evidence="5">
    <location>
        <position position="90"/>
    </location>
</feature>
<evidence type="ECO:0000259" key="10">
    <source>
        <dbReference type="PROSITE" id="PS51767"/>
    </source>
</evidence>
<feature type="compositionally biased region" description="Acidic residues" evidence="7">
    <location>
        <begin position="648"/>
        <end position="659"/>
    </location>
</feature>
<dbReference type="OrthoDB" id="2747330at2759"/>
<feature type="compositionally biased region" description="Basic residues" evidence="7">
    <location>
        <begin position="664"/>
        <end position="674"/>
    </location>
</feature>
<feature type="signal peptide" evidence="9">
    <location>
        <begin position="1"/>
        <end position="27"/>
    </location>
</feature>
<dbReference type="InterPro" id="IPR033121">
    <property type="entry name" value="PEPTIDASE_A1"/>
</dbReference>
<feature type="transmembrane region" description="Helical" evidence="8">
    <location>
        <begin position="609"/>
        <end position="630"/>
    </location>
</feature>
<feature type="compositionally biased region" description="Low complexity" evidence="7">
    <location>
        <begin position="536"/>
        <end position="560"/>
    </location>
</feature>
<keyword evidence="3 9" id="KW-0732">Signal</keyword>
<dbReference type="Pfam" id="PF00026">
    <property type="entry name" value="Asp"/>
    <property type="match status" value="1"/>
</dbReference>
<dbReference type="AlphaFoldDB" id="A0A8K1CLN8"/>